<reference evidence="2 3" key="1">
    <citation type="submission" date="2021-04" db="EMBL/GenBank/DDBJ databases">
        <title>Nocardia tengchongensis.</title>
        <authorList>
            <person name="Zhuang k."/>
            <person name="Ran Y."/>
            <person name="Li W."/>
        </authorList>
    </citation>
    <scope>NUCLEOTIDE SEQUENCE [LARGE SCALE GENOMIC DNA]</scope>
    <source>
        <strain evidence="2 3">CFH S0057</strain>
    </source>
</reference>
<protein>
    <recommendedName>
        <fullName evidence="1">C2H2-type domain-containing protein</fullName>
    </recommendedName>
</protein>
<name>A0ABX8CNV4_9NOCA</name>
<sequence>MVDPVLIGLAVGLIQKAAEIGMERFFADSCGPVAPMIAAPIPKPVIRRRDYSDGYGAISDANISVAHHLAGVRKAPTFLILEKFNRSGDGFVVPMLQGETAFLTLARDHYSIAALIVDLPRIRGGKPTLRGLGWADEFIASDNATVLRIPTKHPTIKLVQSVGLSGSDGTVPFLLPPPPVAKALPAGPALGTGRRTPAAAPGIPFVLPAATGRIRCDVCAAKFPTFAALADHERWAHPSGGQCVVDWFDDL</sequence>
<dbReference type="Proteomes" id="UP000683310">
    <property type="component" value="Chromosome"/>
</dbReference>
<dbReference type="EMBL" id="CP074371">
    <property type="protein sequence ID" value="QVI20633.1"/>
    <property type="molecule type" value="Genomic_DNA"/>
</dbReference>
<dbReference type="InterPro" id="IPR013087">
    <property type="entry name" value="Znf_C2H2_type"/>
</dbReference>
<evidence type="ECO:0000259" key="1">
    <source>
        <dbReference type="PROSITE" id="PS00028"/>
    </source>
</evidence>
<evidence type="ECO:0000313" key="2">
    <source>
        <dbReference type="EMBL" id="QVI20633.1"/>
    </source>
</evidence>
<accession>A0ABX8CNV4</accession>
<evidence type="ECO:0000313" key="3">
    <source>
        <dbReference type="Proteomes" id="UP000683310"/>
    </source>
</evidence>
<keyword evidence="3" id="KW-1185">Reference proteome</keyword>
<feature type="domain" description="C2H2-type" evidence="1">
    <location>
        <begin position="216"/>
        <end position="237"/>
    </location>
</feature>
<proteinExistence type="predicted"/>
<organism evidence="2 3">
    <name type="scientific">Nocardia tengchongensis</name>
    <dbReference type="NCBI Taxonomy" id="2055889"/>
    <lineage>
        <taxon>Bacteria</taxon>
        <taxon>Bacillati</taxon>
        <taxon>Actinomycetota</taxon>
        <taxon>Actinomycetes</taxon>
        <taxon>Mycobacteriales</taxon>
        <taxon>Nocardiaceae</taxon>
        <taxon>Nocardia</taxon>
    </lineage>
</organism>
<dbReference type="PROSITE" id="PS00028">
    <property type="entry name" value="ZINC_FINGER_C2H2_1"/>
    <property type="match status" value="1"/>
</dbReference>
<gene>
    <name evidence="2" type="ORF">KHQ06_31660</name>
</gene>
<dbReference type="RefSeq" id="WP_213556741.1">
    <property type="nucleotide sequence ID" value="NZ_JBHZDI010000099.1"/>
</dbReference>